<dbReference type="CDD" id="cd00563">
    <property type="entry name" value="Dtyr_deacylase"/>
    <property type="match status" value="1"/>
</dbReference>
<reference evidence="8" key="1">
    <citation type="submission" date="2025-08" db="UniProtKB">
        <authorList>
            <consortium name="RefSeq"/>
        </authorList>
    </citation>
    <scope>IDENTIFICATION</scope>
    <source>
        <tissue evidence="8">Gonads</tissue>
    </source>
</reference>
<evidence type="ECO:0000256" key="5">
    <source>
        <dbReference type="RuleBase" id="RU003470"/>
    </source>
</evidence>
<gene>
    <name evidence="8" type="primary">LOC106171008</name>
</gene>
<dbReference type="PANTHER" id="PTHR10472">
    <property type="entry name" value="D-TYROSYL-TRNA TYR DEACYLASE"/>
    <property type="match status" value="1"/>
</dbReference>
<dbReference type="InterPro" id="IPR003732">
    <property type="entry name" value="Daa-tRNA_deacyls_DTD"/>
</dbReference>
<dbReference type="GO" id="GO:0000049">
    <property type="term" value="F:tRNA binding"/>
    <property type="evidence" value="ECO:0007669"/>
    <property type="project" value="UniProtKB-KW"/>
</dbReference>
<evidence type="ECO:0000313" key="8">
    <source>
        <dbReference type="RefSeq" id="XP_013406551.1"/>
    </source>
</evidence>
<comment type="catalytic activity">
    <reaction evidence="3">
        <text>glycyl-tRNA(Ala) + H2O = tRNA(Ala) + glycine + H(+)</text>
        <dbReference type="Rhea" id="RHEA:53744"/>
        <dbReference type="Rhea" id="RHEA-COMP:9657"/>
        <dbReference type="Rhea" id="RHEA-COMP:13640"/>
        <dbReference type="ChEBI" id="CHEBI:15377"/>
        <dbReference type="ChEBI" id="CHEBI:15378"/>
        <dbReference type="ChEBI" id="CHEBI:57305"/>
        <dbReference type="ChEBI" id="CHEBI:78442"/>
        <dbReference type="ChEBI" id="CHEBI:78522"/>
        <dbReference type="EC" id="3.1.1.96"/>
    </reaction>
</comment>
<comment type="subcellular location">
    <subcellularLocation>
        <location evidence="5">Cytoplasm</location>
    </subcellularLocation>
</comment>
<feature type="compositionally biased region" description="Polar residues" evidence="6">
    <location>
        <begin position="144"/>
        <end position="153"/>
    </location>
</feature>
<dbReference type="Proteomes" id="UP000085678">
    <property type="component" value="Unplaced"/>
</dbReference>
<dbReference type="Pfam" id="PF02580">
    <property type="entry name" value="Tyr_Deacylase"/>
    <property type="match status" value="1"/>
</dbReference>
<keyword evidence="5" id="KW-0694">RNA-binding</keyword>
<feature type="compositionally biased region" description="Polar residues" evidence="6">
    <location>
        <begin position="172"/>
        <end position="184"/>
    </location>
</feature>
<keyword evidence="5" id="KW-0378">Hydrolase</keyword>
<accession>A0A1S3J8J8</accession>
<evidence type="ECO:0000256" key="3">
    <source>
        <dbReference type="ARBA" id="ARBA00047676"/>
    </source>
</evidence>
<keyword evidence="7" id="KW-1185">Reference proteome</keyword>
<evidence type="ECO:0000256" key="1">
    <source>
        <dbReference type="ARBA" id="ARBA00009673"/>
    </source>
</evidence>
<keyword evidence="5" id="KW-0820">tRNA-binding</keyword>
<dbReference type="OrthoDB" id="275783at2759"/>
<dbReference type="GO" id="GO:0051500">
    <property type="term" value="F:D-tyrosyl-tRNA(Tyr) deacylase activity"/>
    <property type="evidence" value="ECO:0007669"/>
    <property type="project" value="TreeGrafter"/>
</dbReference>
<dbReference type="NCBIfam" id="TIGR00256">
    <property type="entry name" value="D-aminoacyl-tRNA deacylase"/>
    <property type="match status" value="1"/>
</dbReference>
<comment type="similarity">
    <text evidence="1 5">Belongs to the DTD family.</text>
</comment>
<dbReference type="InterPro" id="IPR023509">
    <property type="entry name" value="DTD-like_sf"/>
</dbReference>
<evidence type="ECO:0000256" key="4">
    <source>
        <dbReference type="ARBA" id="ARBA00048018"/>
    </source>
</evidence>
<dbReference type="GO" id="GO:0106026">
    <property type="term" value="F:Gly-tRNA(Ala) deacylase activity"/>
    <property type="evidence" value="ECO:0007669"/>
    <property type="project" value="RHEA"/>
</dbReference>
<sequence length="256" mass="28283">MRAVIQRVMKASVSVDGEIVSSIDRGLCVLLGISHNDTPKEFDYMVRKILNLRLFDDDQGKRWMKSVKDKNFEVLCVSQFTLYHVLKGNKPDFHNAMGGEAAEAFYQNFLKELGKAYDHGKIKDGKFGAYMQVHIQNDGPVTITLDSPAQTQEPKGALKGKQKREKTAAAISESSVAKQNTGSEPSLAKPGTGLESRGMEEGSEKSRTETGSETSGTKKGSDPYQTKPETRAEHRSRDITIDDSVDELASELHQKT</sequence>
<dbReference type="InParanoid" id="A0A1S3J8J8"/>
<dbReference type="SUPFAM" id="SSF69500">
    <property type="entry name" value="DTD-like"/>
    <property type="match status" value="1"/>
</dbReference>
<evidence type="ECO:0000256" key="2">
    <source>
        <dbReference type="ARBA" id="ARBA00013056"/>
    </source>
</evidence>
<dbReference type="STRING" id="7574.A0A1S3J8J8"/>
<keyword evidence="5" id="KW-0963">Cytoplasm</keyword>
<proteinExistence type="inferred from homology"/>
<dbReference type="GeneID" id="106171008"/>
<dbReference type="Gene3D" id="3.50.80.10">
    <property type="entry name" value="D-tyrosyl-tRNA(Tyr) deacylase"/>
    <property type="match status" value="1"/>
</dbReference>
<protein>
    <recommendedName>
        <fullName evidence="2 5">D-aminoacyl-tRNA deacylase</fullName>
        <ecNumber evidence="2 5">3.1.1.96</ecNumber>
    </recommendedName>
</protein>
<feature type="compositionally biased region" description="Basic and acidic residues" evidence="6">
    <location>
        <begin position="228"/>
        <end position="240"/>
    </location>
</feature>
<evidence type="ECO:0000313" key="7">
    <source>
        <dbReference type="Proteomes" id="UP000085678"/>
    </source>
</evidence>
<dbReference type="KEGG" id="lak:106171008"/>
<organism evidence="7 8">
    <name type="scientific">Lingula anatina</name>
    <name type="common">Brachiopod</name>
    <name type="synonym">Lingula unguis</name>
    <dbReference type="NCBI Taxonomy" id="7574"/>
    <lineage>
        <taxon>Eukaryota</taxon>
        <taxon>Metazoa</taxon>
        <taxon>Spiralia</taxon>
        <taxon>Lophotrochozoa</taxon>
        <taxon>Brachiopoda</taxon>
        <taxon>Linguliformea</taxon>
        <taxon>Lingulata</taxon>
        <taxon>Lingulida</taxon>
        <taxon>Linguloidea</taxon>
        <taxon>Lingulidae</taxon>
        <taxon>Lingula</taxon>
    </lineage>
</organism>
<comment type="catalytic activity">
    <reaction evidence="4">
        <text>a D-aminoacyl-tRNA + H2O = a tRNA + a D-alpha-amino acid + H(+)</text>
        <dbReference type="Rhea" id="RHEA:13953"/>
        <dbReference type="Rhea" id="RHEA-COMP:10123"/>
        <dbReference type="Rhea" id="RHEA-COMP:10124"/>
        <dbReference type="ChEBI" id="CHEBI:15377"/>
        <dbReference type="ChEBI" id="CHEBI:15378"/>
        <dbReference type="ChEBI" id="CHEBI:59871"/>
        <dbReference type="ChEBI" id="CHEBI:78442"/>
        <dbReference type="ChEBI" id="CHEBI:79333"/>
        <dbReference type="EC" id="3.1.1.96"/>
    </reaction>
</comment>
<feature type="compositionally biased region" description="Basic and acidic residues" evidence="6">
    <location>
        <begin position="197"/>
        <end position="210"/>
    </location>
</feature>
<dbReference type="GO" id="GO:0005737">
    <property type="term" value="C:cytoplasm"/>
    <property type="evidence" value="ECO:0007669"/>
    <property type="project" value="UniProtKB-SubCell"/>
</dbReference>
<dbReference type="HAMAP" id="MF_00518">
    <property type="entry name" value="Deacylase_Dtd"/>
    <property type="match status" value="1"/>
</dbReference>
<name>A0A1S3J8J8_LINAN</name>
<dbReference type="FunCoup" id="A0A1S3J8J8">
    <property type="interactions" value="655"/>
</dbReference>
<dbReference type="EC" id="3.1.1.96" evidence="2 5"/>
<evidence type="ECO:0000256" key="6">
    <source>
        <dbReference type="SAM" id="MobiDB-lite"/>
    </source>
</evidence>
<dbReference type="RefSeq" id="XP_013406551.1">
    <property type="nucleotide sequence ID" value="XM_013551097.2"/>
</dbReference>
<dbReference type="PANTHER" id="PTHR10472:SF5">
    <property type="entry name" value="D-AMINOACYL-TRNA DEACYLASE 1"/>
    <property type="match status" value="1"/>
</dbReference>
<dbReference type="FunFam" id="3.50.80.10:FF:000001">
    <property type="entry name" value="D-aminoacyl-tRNA deacylase"/>
    <property type="match status" value="1"/>
</dbReference>
<dbReference type="AlphaFoldDB" id="A0A1S3J8J8"/>
<feature type="region of interest" description="Disordered" evidence="6">
    <location>
        <begin position="141"/>
        <end position="256"/>
    </location>
</feature>